<evidence type="ECO:0000313" key="3">
    <source>
        <dbReference type="Proteomes" id="UP000683360"/>
    </source>
</evidence>
<name>A0A8S3UHY8_MYTED</name>
<dbReference type="SUPFAM" id="SSF56496">
    <property type="entry name" value="Fibrinogen C-terminal domain-like"/>
    <property type="match status" value="1"/>
</dbReference>
<dbReference type="EMBL" id="CAJPWZ010002576">
    <property type="protein sequence ID" value="CAG2240824.1"/>
    <property type="molecule type" value="Genomic_DNA"/>
</dbReference>
<dbReference type="PANTHER" id="PTHR19143:SF444">
    <property type="entry name" value="PROTEIN SCABROUS"/>
    <property type="match status" value="1"/>
</dbReference>
<reference evidence="2" key="1">
    <citation type="submission" date="2021-03" db="EMBL/GenBank/DDBJ databases">
        <authorList>
            <person name="Bekaert M."/>
        </authorList>
    </citation>
    <scope>NUCLEOTIDE SEQUENCE</scope>
</reference>
<dbReference type="GO" id="GO:0005615">
    <property type="term" value="C:extracellular space"/>
    <property type="evidence" value="ECO:0007669"/>
    <property type="project" value="TreeGrafter"/>
</dbReference>
<dbReference type="InterPro" id="IPR036056">
    <property type="entry name" value="Fibrinogen-like_C"/>
</dbReference>
<dbReference type="InterPro" id="IPR050373">
    <property type="entry name" value="Fibrinogen_C-term_domain"/>
</dbReference>
<dbReference type="InterPro" id="IPR014716">
    <property type="entry name" value="Fibrinogen_a/b/g_C_1"/>
</dbReference>
<evidence type="ECO:0000313" key="2">
    <source>
        <dbReference type="EMBL" id="CAG2240824.1"/>
    </source>
</evidence>
<accession>A0A8S3UHY8</accession>
<dbReference type="PANTHER" id="PTHR19143">
    <property type="entry name" value="FIBRINOGEN/TENASCIN/ANGIOPOEITIN"/>
    <property type="match status" value="1"/>
</dbReference>
<dbReference type="Pfam" id="PF00147">
    <property type="entry name" value="Fibrinogen_C"/>
    <property type="match status" value="1"/>
</dbReference>
<sequence length="163" mass="18765">MLNTYKESLQESKIVYEEDLTHLVSGFKSRFKSLFSDLTENVTDLKENGRKVITKQKFQAINIHLLTNTCKFELRVNMETKDGKDSYAVYKSFKLRDAASQYQLTVNDYSEQVILQGMSFQPGDALQRQSFVKFSARDRDTIEDKVIPKAMDHGGTRMVPMSC</sequence>
<protein>
    <recommendedName>
        <fullName evidence="1">Fibrinogen C-terminal domain-containing protein</fullName>
    </recommendedName>
</protein>
<proteinExistence type="predicted"/>
<evidence type="ECO:0000259" key="1">
    <source>
        <dbReference type="Pfam" id="PF00147"/>
    </source>
</evidence>
<comment type="caution">
    <text evidence="2">The sequence shown here is derived from an EMBL/GenBank/DDBJ whole genome shotgun (WGS) entry which is preliminary data.</text>
</comment>
<feature type="domain" description="Fibrinogen C-terminal" evidence="1">
    <location>
        <begin position="62"/>
        <end position="142"/>
    </location>
</feature>
<dbReference type="OrthoDB" id="6275059at2759"/>
<gene>
    <name evidence="2" type="ORF">MEDL_53108</name>
</gene>
<organism evidence="2 3">
    <name type="scientific">Mytilus edulis</name>
    <name type="common">Blue mussel</name>
    <dbReference type="NCBI Taxonomy" id="6550"/>
    <lineage>
        <taxon>Eukaryota</taxon>
        <taxon>Metazoa</taxon>
        <taxon>Spiralia</taxon>
        <taxon>Lophotrochozoa</taxon>
        <taxon>Mollusca</taxon>
        <taxon>Bivalvia</taxon>
        <taxon>Autobranchia</taxon>
        <taxon>Pteriomorphia</taxon>
        <taxon>Mytilida</taxon>
        <taxon>Mytiloidea</taxon>
        <taxon>Mytilidae</taxon>
        <taxon>Mytilinae</taxon>
        <taxon>Mytilus</taxon>
    </lineage>
</organism>
<keyword evidence="3" id="KW-1185">Reference proteome</keyword>
<dbReference type="Gene3D" id="3.90.215.10">
    <property type="entry name" value="Gamma Fibrinogen, chain A, domain 1"/>
    <property type="match status" value="1"/>
</dbReference>
<dbReference type="InterPro" id="IPR002181">
    <property type="entry name" value="Fibrinogen_a/b/g_C_dom"/>
</dbReference>
<dbReference type="Proteomes" id="UP000683360">
    <property type="component" value="Unassembled WGS sequence"/>
</dbReference>
<dbReference type="AlphaFoldDB" id="A0A8S3UHY8"/>